<evidence type="ECO:0000313" key="3">
    <source>
        <dbReference type="EMBL" id="WOX24588.1"/>
    </source>
</evidence>
<reference evidence="3 4" key="1">
    <citation type="submission" date="2023-10" db="EMBL/GenBank/DDBJ databases">
        <title>The genome sequence of Streptomyces sp. HUAS YS2.</title>
        <authorList>
            <person name="Mo P."/>
        </authorList>
    </citation>
    <scope>NUCLEOTIDE SEQUENCE [LARGE SCALE GENOMIC DNA]</scope>
    <source>
        <strain evidence="3 4">HUAS YS2</strain>
    </source>
</reference>
<dbReference type="PROSITE" id="PS51257">
    <property type="entry name" value="PROKAR_LIPOPROTEIN"/>
    <property type="match status" value="1"/>
</dbReference>
<proteinExistence type="predicted"/>
<dbReference type="RefSeq" id="WP_318107034.1">
    <property type="nucleotide sequence ID" value="NZ_CP137573.1"/>
</dbReference>
<feature type="domain" description="DUF4097" evidence="2">
    <location>
        <begin position="120"/>
        <end position="250"/>
    </location>
</feature>
<dbReference type="Pfam" id="PF13349">
    <property type="entry name" value="DUF4097"/>
    <property type="match status" value="1"/>
</dbReference>
<keyword evidence="4" id="KW-1185">Reference proteome</keyword>
<dbReference type="Proteomes" id="UP001301731">
    <property type="component" value="Chromosome"/>
</dbReference>
<gene>
    <name evidence="3" type="ORF">R2D22_25680</name>
</gene>
<sequence>MAAHRIRTFLATGGVVIGALGVTGCGSADVGGAPVERKNFAFSGDALTVDSDNSDLEIVPGDVTDIRVTRQVDGWVFLGEGPNPTWRMEGSKLVLRVECDAVASNCGARHTVTVPRGVAVTVEDQNGDMTLDGFATPLTVRSENGDVRIRNQGGPLDLGSENGDVHLESGTLKTLVARTENGDVAITLRAVPEKVEVSSDNGDVDLRLPRGSSYDVAGSSNNGDLSIDVPNDKASTHQVSARSENGDVAVRAAN</sequence>
<protein>
    <submittedName>
        <fullName evidence="3">DUF4097 family beta strand repeat-containing protein</fullName>
    </submittedName>
</protein>
<accession>A0ABZ0LYR5</accession>
<organism evidence="3 4">
    <name type="scientific">Streptomyces solicathayae</name>
    <dbReference type="NCBI Taxonomy" id="3081768"/>
    <lineage>
        <taxon>Bacteria</taxon>
        <taxon>Bacillati</taxon>
        <taxon>Actinomycetota</taxon>
        <taxon>Actinomycetes</taxon>
        <taxon>Kitasatosporales</taxon>
        <taxon>Streptomycetaceae</taxon>
        <taxon>Streptomyces</taxon>
    </lineage>
</organism>
<evidence type="ECO:0000259" key="2">
    <source>
        <dbReference type="Pfam" id="PF13349"/>
    </source>
</evidence>
<feature type="region of interest" description="Disordered" evidence="1">
    <location>
        <begin position="215"/>
        <end position="254"/>
    </location>
</feature>
<evidence type="ECO:0000256" key="1">
    <source>
        <dbReference type="SAM" id="MobiDB-lite"/>
    </source>
</evidence>
<evidence type="ECO:0000313" key="4">
    <source>
        <dbReference type="Proteomes" id="UP001301731"/>
    </source>
</evidence>
<dbReference type="EMBL" id="CP137573">
    <property type="protein sequence ID" value="WOX24588.1"/>
    <property type="molecule type" value="Genomic_DNA"/>
</dbReference>
<dbReference type="InterPro" id="IPR025164">
    <property type="entry name" value="Toastrack_DUF4097"/>
</dbReference>
<name>A0ABZ0LYR5_9ACTN</name>